<dbReference type="RefSeq" id="WP_272177777.1">
    <property type="nucleotide sequence ID" value="NZ_JAQOSK010000016.1"/>
</dbReference>
<evidence type="ECO:0000259" key="2">
    <source>
        <dbReference type="Pfam" id="PF08545"/>
    </source>
</evidence>
<sequence length="356" mass="37835">MKFGNDLRIKTVTSWFPPDRENVEDAVAAGKLTDSDAERLGVSHLPFSATLSAPEMAAEAGRAALSRAGWSPSAIGLVLHTWIYHQGHDMWSPPHYVAHAVGAGNATPYGVQQGCNAGSLALQLAGMHLAADAGLGAVLVTTGDRFCPPGMDRWTSDYGLGFGDAGTAALVHRGDTEPDDYALLSLATATDAQFELMMRHGNDFSPAPMWHDGFIDLRTPKKSYMAAYGKEKFETIAGRNIRKVITDSLHDAGLAPDDPRIKYIALPRLGASLLDSIYGPVLDELLKAEALRFGSATGHLGCGDFLANLVDMRDRVPLEPGDVALVISGGAAWTWACAVVQVPDGTPRDRASAEGV</sequence>
<reference evidence="3 4" key="1">
    <citation type="journal article" date="2015" name="Int. J. Syst. Evol. Microbiol.">
        <title>Streptomyces gilvifuscus sp. nov., an actinomycete that produces antibacterial compounds isolated from soil.</title>
        <authorList>
            <person name="Nguyen T.M."/>
            <person name="Kim J."/>
        </authorList>
    </citation>
    <scope>NUCLEOTIDE SEQUENCE [LARGE SCALE GENOMIC DNA]</scope>
    <source>
        <strain evidence="3 4">T113</strain>
    </source>
</reference>
<name>A0ABT5G3U1_9ACTN</name>
<dbReference type="Gene3D" id="3.40.47.10">
    <property type="match status" value="2"/>
</dbReference>
<dbReference type="Proteomes" id="UP001221328">
    <property type="component" value="Unassembled WGS sequence"/>
</dbReference>
<comment type="caution">
    <text evidence="3">The sequence shown here is derived from an EMBL/GenBank/DDBJ whole genome shotgun (WGS) entry which is preliminary data.</text>
</comment>
<evidence type="ECO:0000313" key="4">
    <source>
        <dbReference type="Proteomes" id="UP001221328"/>
    </source>
</evidence>
<dbReference type="InterPro" id="IPR016039">
    <property type="entry name" value="Thiolase-like"/>
</dbReference>
<organism evidence="3 4">
    <name type="scientific">Streptomyces gilvifuscus</name>
    <dbReference type="NCBI Taxonomy" id="1550617"/>
    <lineage>
        <taxon>Bacteria</taxon>
        <taxon>Bacillati</taxon>
        <taxon>Actinomycetota</taxon>
        <taxon>Actinomycetes</taxon>
        <taxon>Kitasatosporales</taxon>
        <taxon>Streptomycetaceae</taxon>
        <taxon>Streptomyces</taxon>
    </lineage>
</organism>
<dbReference type="SUPFAM" id="SSF53901">
    <property type="entry name" value="Thiolase-like"/>
    <property type="match status" value="1"/>
</dbReference>
<dbReference type="Pfam" id="PF08545">
    <property type="entry name" value="ACP_syn_III"/>
    <property type="match status" value="1"/>
</dbReference>
<dbReference type="EMBL" id="JAQOSK010000016">
    <property type="protein sequence ID" value="MDC2959337.1"/>
    <property type="molecule type" value="Genomic_DNA"/>
</dbReference>
<feature type="domain" description="Beta-ketoacyl-[acyl-carrier-protein] synthase III N-terminal" evidence="2">
    <location>
        <begin position="111"/>
        <end position="190"/>
    </location>
</feature>
<keyword evidence="1" id="KW-0963">Cytoplasm</keyword>
<dbReference type="InterPro" id="IPR013751">
    <property type="entry name" value="ACP_syn_III_N"/>
</dbReference>
<keyword evidence="4" id="KW-1185">Reference proteome</keyword>
<dbReference type="PANTHER" id="PTHR34069:SF2">
    <property type="entry name" value="BETA-KETOACYL-[ACYL-CARRIER-PROTEIN] SYNTHASE III"/>
    <property type="match status" value="1"/>
</dbReference>
<dbReference type="CDD" id="cd00827">
    <property type="entry name" value="init_cond_enzymes"/>
    <property type="match status" value="1"/>
</dbReference>
<evidence type="ECO:0000313" key="3">
    <source>
        <dbReference type="EMBL" id="MDC2959337.1"/>
    </source>
</evidence>
<gene>
    <name evidence="3" type="ORF">PO587_33400</name>
</gene>
<evidence type="ECO:0000256" key="1">
    <source>
        <dbReference type="ARBA" id="ARBA00022490"/>
    </source>
</evidence>
<proteinExistence type="predicted"/>
<dbReference type="PANTHER" id="PTHR34069">
    <property type="entry name" value="3-OXOACYL-[ACYL-CARRIER-PROTEIN] SYNTHASE 3"/>
    <property type="match status" value="1"/>
</dbReference>
<protein>
    <submittedName>
        <fullName evidence="3">Ketoacyl-ACP synthase III family protein</fullName>
    </submittedName>
</protein>
<accession>A0ABT5G3U1</accession>